<dbReference type="InterPro" id="IPR008042">
    <property type="entry name" value="Retrotrans_Pao"/>
</dbReference>
<dbReference type="Gene3D" id="3.30.420.10">
    <property type="entry name" value="Ribonuclease H-like superfamily/Ribonuclease H"/>
    <property type="match status" value="1"/>
</dbReference>
<keyword evidence="1" id="KW-0862">Zinc</keyword>
<dbReference type="PANTHER" id="PTHR47331:SF1">
    <property type="entry name" value="GAG-LIKE PROTEIN"/>
    <property type="match status" value="1"/>
</dbReference>
<dbReference type="InterPro" id="IPR041588">
    <property type="entry name" value="Integrase_H2C2"/>
</dbReference>
<protein>
    <submittedName>
        <fullName evidence="4">Uncharacterized protein</fullName>
    </submittedName>
</protein>
<feature type="domain" description="Integrase catalytic" evidence="3">
    <location>
        <begin position="1168"/>
        <end position="1362"/>
    </location>
</feature>
<dbReference type="PROSITE" id="PS50158">
    <property type="entry name" value="ZF_CCHC"/>
    <property type="match status" value="1"/>
</dbReference>
<keyword evidence="1" id="KW-0863">Zinc-finger</keyword>
<dbReference type="SUPFAM" id="SSF53098">
    <property type="entry name" value="Ribonuclease H-like"/>
    <property type="match status" value="1"/>
</dbReference>
<dbReference type="Pfam" id="PF00078">
    <property type="entry name" value="RVT_1"/>
    <property type="match status" value="1"/>
</dbReference>
<dbReference type="InterPro" id="IPR043502">
    <property type="entry name" value="DNA/RNA_pol_sf"/>
</dbReference>
<dbReference type="PROSITE" id="PS50994">
    <property type="entry name" value="INTEGRASE"/>
    <property type="match status" value="1"/>
</dbReference>
<dbReference type="InParanoid" id="D6X1G6"/>
<keyword evidence="5" id="KW-1185">Reference proteome</keyword>
<dbReference type="GO" id="GO:0071897">
    <property type="term" value="P:DNA biosynthetic process"/>
    <property type="evidence" value="ECO:0007669"/>
    <property type="project" value="UniProtKB-ARBA"/>
</dbReference>
<sequence length="1477" mass="168143">MGDVLKAERKQIKSATTRFSNYVRAFKKKDSIPMLQCKLKDFKGLFERYNKVQLEIELAAKVEEQIEERESYEKHFYETLIAAEEIINKRENNAKEDSSPSEFLTRLCQTLESVEASSELNSGTSSNQKTKVMEYPKNRVNSYQTNCLKCKQPHMIHQCQSFLKLNVNERVEEAKKLKICFNCLKSGHDTRNCRANLSCKNCGNRHHSFLHFPRRQNQNIESFNPVNAVSSNHCNLTKNTDVLLSTAIVEIVNSRGEAKKGRALLDVGLQQHFITESMCNELKLETNATNLPILGINKTVTQIKKSAELKIKSIHSNFTADLTCLVLPSITNNLPSETFDVSDWDIPGNIRLADPNFNISAPVDLLTGAGVFWQLLDRGQIKLTSQETRLQNTHLGYIVMGGPFTIAALEHHSLNQMCHVLNSNLEKHVIKFWEVENFENEKGTTAEERSCESHFVETHCRNKNGRFVLKLPFKTEIPSLGFTTGVAVKFLNSLENKFRHNKQIEEQYKSFMQEYFELGHMALADKQSSTLAENYFLSHHAVIKEDSLTSRLRVVFNASAKSSNGLSLNDNLMAGPNLQTDLFSLVFRSRCYQFVLSADVEKMYRQIWVAPEHCKYQQILWCENNRHPINIYQLQTVTYGLTCAPLLAMRCLRQLALEAREEYPEASEIILKDFYMDDLLTGTNSVETAIKLRDEVNLILKRDVVVRLNSDLETKTLGLTWNCGNDTFRYEIKNKIGVGKITKRTVLSIIATIYDPIGVLGPVIVTAKIILQKLWLLKINWDDLIPQTLRSRFCMFLEELHLISSFNISRKVIPFFPYKTIQLHGFCDASLEAYGAVIYIRTTDLDGEVATRLLCAKSRVAPLKQITLPRLELSAAVLLAKLFEKVITTVGITFVATRVGLIQSNTEMANWVHVNSGDNPADIISRGASPQTLKSSSLWWNGPTWLNKNEHEWPKSNVNVSKIEAPEQKSISLINCSDTSELPIFAKVSPFSKLINIMGYCLRFANNCRNKTAKHSEILLTRQERDAACNTIVKLVQLRIFRRTVTELKNDKEVSKENNLRSLNLFLDSNEIIRVGGRLRNARIQFDSKHQMLLPKDHIVTKLIIQYLHEKNLNAGTQATLAAVRQKYWPISGRSAVRQVIHKCIICFKVKPLPFEQLMGDLPTERVTPARPFANCGVDYAGPILIKEARGRGKRTVKSYVALFICLVMRAVHLELVLDYTSESFLNALKRMMARRGKVESIISDNGTNFVGANRELQEIEHLFKSNEFEKNVVKELNNEGIKWKFIPAKSPYIGGIWEAGVKAFKHHFKRVVGLSLLTYEEMYTLLTLIESCMNSRPITPLSNDPNDLGPLTPGHFLIGPPLTVPLETHMLSLPDNRLSRWQLVEKIRQTFWKRWRSEYLSQFQVRNKWKTASTISLQPGTLVILREDNLPPLHWQLGRITETHEGADGITRIVSVKTASGITKRGVNRVCVLPMG</sequence>
<dbReference type="InterPro" id="IPR036397">
    <property type="entry name" value="RNaseH_sf"/>
</dbReference>
<dbReference type="Proteomes" id="UP000007266">
    <property type="component" value="Linkage group 9"/>
</dbReference>
<dbReference type="PhylomeDB" id="D6X1G6"/>
<reference evidence="4 5" key="2">
    <citation type="journal article" date="2010" name="Nucleic Acids Res.">
        <title>BeetleBase in 2010: revisions to provide comprehensive genomic information for Tribolium castaneum.</title>
        <authorList>
            <person name="Kim H.S."/>
            <person name="Murphy T."/>
            <person name="Xia J."/>
            <person name="Caragea D."/>
            <person name="Park Y."/>
            <person name="Beeman R.W."/>
            <person name="Lorenzen M.D."/>
            <person name="Butcher S."/>
            <person name="Manak J.R."/>
            <person name="Brown S.J."/>
        </authorList>
    </citation>
    <scope>GENOME REANNOTATION</scope>
    <source>
        <strain evidence="4 5">Georgia GA2</strain>
    </source>
</reference>
<dbReference type="InterPro" id="IPR036875">
    <property type="entry name" value="Znf_CCHC_sf"/>
</dbReference>
<evidence type="ECO:0000313" key="5">
    <source>
        <dbReference type="Proteomes" id="UP000007266"/>
    </source>
</evidence>
<dbReference type="Pfam" id="PF18701">
    <property type="entry name" value="DUF5641"/>
    <property type="match status" value="1"/>
</dbReference>
<dbReference type="InterPro" id="IPR000477">
    <property type="entry name" value="RT_dom"/>
</dbReference>
<dbReference type="GO" id="GO:0003676">
    <property type="term" value="F:nucleic acid binding"/>
    <property type="evidence" value="ECO:0007669"/>
    <property type="project" value="InterPro"/>
</dbReference>
<evidence type="ECO:0000259" key="2">
    <source>
        <dbReference type="PROSITE" id="PS50158"/>
    </source>
</evidence>
<dbReference type="GO" id="GO:0008270">
    <property type="term" value="F:zinc ion binding"/>
    <property type="evidence" value="ECO:0007669"/>
    <property type="project" value="UniProtKB-KW"/>
</dbReference>
<evidence type="ECO:0000313" key="4">
    <source>
        <dbReference type="EMBL" id="EFA09479.1"/>
    </source>
</evidence>
<gene>
    <name evidence="4" type="primary">GLEAN_10973</name>
    <name evidence="4" type="ORF">TcasGA2_TC010973</name>
</gene>
<dbReference type="SUPFAM" id="SSF57756">
    <property type="entry name" value="Retrovirus zinc finger-like domains"/>
    <property type="match status" value="1"/>
</dbReference>
<feature type="domain" description="CCHC-type" evidence="2">
    <location>
        <begin position="180"/>
        <end position="194"/>
    </location>
</feature>
<keyword evidence="1" id="KW-0479">Metal-binding</keyword>
<dbReference type="Pfam" id="PF05380">
    <property type="entry name" value="Peptidase_A17"/>
    <property type="match status" value="1"/>
</dbReference>
<dbReference type="InterPro" id="IPR040676">
    <property type="entry name" value="DUF5641"/>
</dbReference>
<dbReference type="GO" id="GO:0042575">
    <property type="term" value="C:DNA polymerase complex"/>
    <property type="evidence" value="ECO:0007669"/>
    <property type="project" value="UniProtKB-ARBA"/>
</dbReference>
<proteinExistence type="predicted"/>
<dbReference type="InterPro" id="IPR001584">
    <property type="entry name" value="Integrase_cat-core"/>
</dbReference>
<organism evidence="4 5">
    <name type="scientific">Tribolium castaneum</name>
    <name type="common">Red flour beetle</name>
    <dbReference type="NCBI Taxonomy" id="7070"/>
    <lineage>
        <taxon>Eukaryota</taxon>
        <taxon>Metazoa</taxon>
        <taxon>Ecdysozoa</taxon>
        <taxon>Arthropoda</taxon>
        <taxon>Hexapoda</taxon>
        <taxon>Insecta</taxon>
        <taxon>Pterygota</taxon>
        <taxon>Neoptera</taxon>
        <taxon>Endopterygota</taxon>
        <taxon>Coleoptera</taxon>
        <taxon>Polyphaga</taxon>
        <taxon>Cucujiformia</taxon>
        <taxon>Tenebrionidae</taxon>
        <taxon>Tenebrionidae incertae sedis</taxon>
        <taxon>Tribolium</taxon>
    </lineage>
</organism>
<evidence type="ECO:0000256" key="1">
    <source>
        <dbReference type="PROSITE-ProRule" id="PRU00047"/>
    </source>
</evidence>
<reference evidence="4 5" key="1">
    <citation type="journal article" date="2008" name="Nature">
        <title>The genome of the model beetle and pest Tribolium castaneum.</title>
        <authorList>
            <consortium name="Tribolium Genome Sequencing Consortium"/>
            <person name="Richards S."/>
            <person name="Gibbs R.A."/>
            <person name="Weinstock G.M."/>
            <person name="Brown S.J."/>
            <person name="Denell R."/>
            <person name="Beeman R.W."/>
            <person name="Gibbs R."/>
            <person name="Beeman R.W."/>
            <person name="Brown S.J."/>
            <person name="Bucher G."/>
            <person name="Friedrich M."/>
            <person name="Grimmelikhuijzen C.J."/>
            <person name="Klingler M."/>
            <person name="Lorenzen M."/>
            <person name="Richards S."/>
            <person name="Roth S."/>
            <person name="Schroder R."/>
            <person name="Tautz D."/>
            <person name="Zdobnov E.M."/>
            <person name="Muzny D."/>
            <person name="Gibbs R.A."/>
            <person name="Weinstock G.M."/>
            <person name="Attaway T."/>
            <person name="Bell S."/>
            <person name="Buhay C.J."/>
            <person name="Chandrabose M.N."/>
            <person name="Chavez D."/>
            <person name="Clerk-Blankenburg K.P."/>
            <person name="Cree A."/>
            <person name="Dao M."/>
            <person name="Davis C."/>
            <person name="Chacko J."/>
            <person name="Dinh H."/>
            <person name="Dugan-Rocha S."/>
            <person name="Fowler G."/>
            <person name="Garner T.T."/>
            <person name="Garnes J."/>
            <person name="Gnirke A."/>
            <person name="Hawes A."/>
            <person name="Hernandez J."/>
            <person name="Hines S."/>
            <person name="Holder M."/>
            <person name="Hume J."/>
            <person name="Jhangiani S.N."/>
            <person name="Joshi V."/>
            <person name="Khan Z.M."/>
            <person name="Jackson L."/>
            <person name="Kovar C."/>
            <person name="Kowis A."/>
            <person name="Lee S."/>
            <person name="Lewis L.R."/>
            <person name="Margolis J."/>
            <person name="Morgan M."/>
            <person name="Nazareth L.V."/>
            <person name="Nguyen N."/>
            <person name="Okwuonu G."/>
            <person name="Parker D."/>
            <person name="Richards S."/>
            <person name="Ruiz S.J."/>
            <person name="Santibanez J."/>
            <person name="Savard J."/>
            <person name="Scherer S.E."/>
            <person name="Schneider B."/>
            <person name="Sodergren E."/>
            <person name="Tautz D."/>
            <person name="Vattahil S."/>
            <person name="Villasana D."/>
            <person name="White C.S."/>
            <person name="Wright R."/>
            <person name="Park Y."/>
            <person name="Beeman R.W."/>
            <person name="Lord J."/>
            <person name="Oppert B."/>
            <person name="Lorenzen M."/>
            <person name="Brown S."/>
            <person name="Wang L."/>
            <person name="Savard J."/>
            <person name="Tautz D."/>
            <person name="Richards S."/>
            <person name="Weinstock G."/>
            <person name="Gibbs R.A."/>
            <person name="Liu Y."/>
            <person name="Worley K."/>
            <person name="Weinstock G."/>
            <person name="Elsik C.G."/>
            <person name="Reese J.T."/>
            <person name="Elhaik E."/>
            <person name="Landan G."/>
            <person name="Graur D."/>
            <person name="Arensburger P."/>
            <person name="Atkinson P."/>
            <person name="Beeman R.W."/>
            <person name="Beidler J."/>
            <person name="Brown S.J."/>
            <person name="Demuth J.P."/>
            <person name="Drury D.W."/>
            <person name="Du Y.Z."/>
            <person name="Fujiwara H."/>
            <person name="Lorenzen M."/>
            <person name="Maselli V."/>
            <person name="Osanai M."/>
            <person name="Park Y."/>
            <person name="Robertson H.M."/>
            <person name="Tu Z."/>
            <person name="Wang J.J."/>
            <person name="Wang S."/>
            <person name="Richards S."/>
            <person name="Song H."/>
            <person name="Zhang L."/>
            <person name="Sodergren E."/>
            <person name="Werner D."/>
            <person name="Stanke M."/>
            <person name="Morgenstern B."/>
            <person name="Solovyev V."/>
            <person name="Kosarev P."/>
            <person name="Brown G."/>
            <person name="Chen H.C."/>
            <person name="Ermolaeva O."/>
            <person name="Hlavina W."/>
            <person name="Kapustin Y."/>
            <person name="Kiryutin B."/>
            <person name="Kitts P."/>
            <person name="Maglott D."/>
            <person name="Pruitt K."/>
            <person name="Sapojnikov V."/>
            <person name="Souvorov A."/>
            <person name="Mackey A.J."/>
            <person name="Waterhouse R.M."/>
            <person name="Wyder S."/>
            <person name="Zdobnov E.M."/>
            <person name="Zdobnov E.M."/>
            <person name="Wyder S."/>
            <person name="Kriventseva E.V."/>
            <person name="Kadowaki T."/>
            <person name="Bork P."/>
            <person name="Aranda M."/>
            <person name="Bao R."/>
            <person name="Beermann A."/>
            <person name="Berns N."/>
            <person name="Bolognesi R."/>
            <person name="Bonneton F."/>
            <person name="Bopp D."/>
            <person name="Brown S.J."/>
            <person name="Bucher G."/>
            <person name="Butts T."/>
            <person name="Chaumot A."/>
            <person name="Denell R.E."/>
            <person name="Ferrier D.E."/>
            <person name="Friedrich M."/>
            <person name="Gordon C.M."/>
            <person name="Jindra M."/>
            <person name="Klingler M."/>
            <person name="Lan Q."/>
            <person name="Lattorff H.M."/>
            <person name="Laudet V."/>
            <person name="von Levetsow C."/>
            <person name="Liu Z."/>
            <person name="Lutz R."/>
            <person name="Lynch J.A."/>
            <person name="da Fonseca R.N."/>
            <person name="Posnien N."/>
            <person name="Reuter R."/>
            <person name="Roth S."/>
            <person name="Savard J."/>
            <person name="Schinko J.B."/>
            <person name="Schmitt C."/>
            <person name="Schoppmeier M."/>
            <person name="Schroder R."/>
            <person name="Shippy T.D."/>
            <person name="Simonnet F."/>
            <person name="Marques-Souza H."/>
            <person name="Tautz D."/>
            <person name="Tomoyasu Y."/>
            <person name="Trauner J."/>
            <person name="Van der Zee M."/>
            <person name="Vervoort M."/>
            <person name="Wittkopp N."/>
            <person name="Wimmer E.A."/>
            <person name="Yang X."/>
            <person name="Jones A.K."/>
            <person name="Sattelle D.B."/>
            <person name="Ebert P.R."/>
            <person name="Nelson D."/>
            <person name="Scott J.G."/>
            <person name="Beeman R.W."/>
            <person name="Muthukrishnan S."/>
            <person name="Kramer K.J."/>
            <person name="Arakane Y."/>
            <person name="Beeman R.W."/>
            <person name="Zhu Q."/>
            <person name="Hogenkamp D."/>
            <person name="Dixit R."/>
            <person name="Oppert B."/>
            <person name="Jiang H."/>
            <person name="Zou Z."/>
            <person name="Marshall J."/>
            <person name="Elpidina E."/>
            <person name="Vinokurov K."/>
            <person name="Oppert C."/>
            <person name="Zou Z."/>
            <person name="Evans J."/>
            <person name="Lu Z."/>
            <person name="Zhao P."/>
            <person name="Sumathipala N."/>
            <person name="Altincicek B."/>
            <person name="Vilcinskas A."/>
            <person name="Williams M."/>
            <person name="Hultmark D."/>
            <person name="Hetru C."/>
            <person name="Jiang H."/>
            <person name="Grimmelikhuijzen C.J."/>
            <person name="Hauser F."/>
            <person name="Cazzamali G."/>
            <person name="Williamson M."/>
            <person name="Park Y."/>
            <person name="Li B."/>
            <person name="Tanaka Y."/>
            <person name="Predel R."/>
            <person name="Neupert S."/>
            <person name="Schachtner J."/>
            <person name="Verleyen P."/>
            <person name="Raible F."/>
            <person name="Bork P."/>
            <person name="Friedrich M."/>
            <person name="Walden K.K."/>
            <person name="Robertson H.M."/>
            <person name="Angeli S."/>
            <person name="Foret S."/>
            <person name="Bucher G."/>
            <person name="Schuetz S."/>
            <person name="Maleszka R."/>
            <person name="Wimmer E.A."/>
            <person name="Beeman R.W."/>
            <person name="Lorenzen M."/>
            <person name="Tomoyasu Y."/>
            <person name="Miller S.C."/>
            <person name="Grossmann D."/>
            <person name="Bucher G."/>
        </authorList>
    </citation>
    <scope>NUCLEOTIDE SEQUENCE [LARGE SCALE GENOMIC DNA]</scope>
    <source>
        <strain evidence="4 5">Georgia GA2</strain>
    </source>
</reference>
<dbReference type="Pfam" id="PF17921">
    <property type="entry name" value="Integrase_H2C2"/>
    <property type="match status" value="1"/>
</dbReference>
<dbReference type="PANTHER" id="PTHR47331">
    <property type="entry name" value="PHD-TYPE DOMAIN-CONTAINING PROTEIN"/>
    <property type="match status" value="1"/>
</dbReference>
<dbReference type="STRING" id="7070.D6X1G6"/>
<dbReference type="SUPFAM" id="SSF56672">
    <property type="entry name" value="DNA/RNA polymerases"/>
    <property type="match status" value="1"/>
</dbReference>
<evidence type="ECO:0000259" key="3">
    <source>
        <dbReference type="PROSITE" id="PS50994"/>
    </source>
</evidence>
<accession>D6X1G6</accession>
<dbReference type="GO" id="GO:0015074">
    <property type="term" value="P:DNA integration"/>
    <property type="evidence" value="ECO:0007669"/>
    <property type="project" value="InterPro"/>
</dbReference>
<name>D6X1G6_TRICA</name>
<dbReference type="InterPro" id="IPR001878">
    <property type="entry name" value="Znf_CCHC"/>
</dbReference>
<dbReference type="EMBL" id="KQ971371">
    <property type="protein sequence ID" value="EFA09479.1"/>
    <property type="molecule type" value="Genomic_DNA"/>
</dbReference>
<dbReference type="HOGENOM" id="CLU_000526_6_0_1"/>
<dbReference type="eggNOG" id="ENOG502QR56">
    <property type="taxonomic scope" value="Eukaryota"/>
</dbReference>
<dbReference type="OMA" id="NICLADP"/>
<dbReference type="InterPro" id="IPR012337">
    <property type="entry name" value="RNaseH-like_sf"/>
</dbReference>